<keyword evidence="3" id="KW-1185">Reference proteome</keyword>
<dbReference type="InterPro" id="IPR041469">
    <property type="entry name" value="Subtilisin-like_FN3"/>
</dbReference>
<comment type="caution">
    <text evidence="2">The sequence shown here is derived from an EMBL/GenBank/DDBJ whole genome shotgun (WGS) entry which is preliminary data.</text>
</comment>
<organism evidence="2 3">
    <name type="scientific">Coptis chinensis</name>
    <dbReference type="NCBI Taxonomy" id="261450"/>
    <lineage>
        <taxon>Eukaryota</taxon>
        <taxon>Viridiplantae</taxon>
        <taxon>Streptophyta</taxon>
        <taxon>Embryophyta</taxon>
        <taxon>Tracheophyta</taxon>
        <taxon>Spermatophyta</taxon>
        <taxon>Magnoliopsida</taxon>
        <taxon>Ranunculales</taxon>
        <taxon>Ranunculaceae</taxon>
        <taxon>Coptidoideae</taxon>
        <taxon>Coptis</taxon>
    </lineage>
</organism>
<reference evidence="2 3" key="1">
    <citation type="submission" date="2020-10" db="EMBL/GenBank/DDBJ databases">
        <title>The Coptis chinensis genome and diversification of protoberbering-type alkaloids.</title>
        <authorList>
            <person name="Wang B."/>
            <person name="Shu S."/>
            <person name="Song C."/>
            <person name="Liu Y."/>
        </authorList>
    </citation>
    <scope>NUCLEOTIDE SEQUENCE [LARGE SCALE GENOMIC DNA]</scope>
    <source>
        <strain evidence="2">HL-2020</strain>
        <tissue evidence="2">Leaf</tissue>
    </source>
</reference>
<dbReference type="Gene3D" id="2.60.40.2310">
    <property type="match status" value="1"/>
</dbReference>
<dbReference type="Proteomes" id="UP000631114">
    <property type="component" value="Unassembled WGS sequence"/>
</dbReference>
<proteinExistence type="predicted"/>
<evidence type="ECO:0000313" key="3">
    <source>
        <dbReference type="Proteomes" id="UP000631114"/>
    </source>
</evidence>
<protein>
    <recommendedName>
        <fullName evidence="1">Subtilisin-like protease fibronectin type-III domain-containing protein</fullName>
    </recommendedName>
</protein>
<evidence type="ECO:0000259" key="1">
    <source>
        <dbReference type="Pfam" id="PF17766"/>
    </source>
</evidence>
<name>A0A835HIG5_9MAGN</name>
<dbReference type="OrthoDB" id="4803627at2759"/>
<dbReference type="AlphaFoldDB" id="A0A835HIG5"/>
<gene>
    <name evidence="2" type="ORF">IFM89_018909</name>
</gene>
<dbReference type="EMBL" id="JADFTS010000007">
    <property type="protein sequence ID" value="KAF9597463.1"/>
    <property type="molecule type" value="Genomic_DNA"/>
</dbReference>
<sequence>MTNADAEFGYGVSHIDPVKAINLGNVSGYPKNFSGSVMDLNHPSIMFVDANTTFSRTVTDVGAANSTYKATITSPSNLKIDIRPNVLGPQVHK</sequence>
<feature type="domain" description="Subtilisin-like protease fibronectin type-III" evidence="1">
    <location>
        <begin position="39"/>
        <end position="87"/>
    </location>
</feature>
<accession>A0A835HIG5</accession>
<evidence type="ECO:0000313" key="2">
    <source>
        <dbReference type="EMBL" id="KAF9597463.1"/>
    </source>
</evidence>
<dbReference type="Pfam" id="PF17766">
    <property type="entry name" value="fn3_6"/>
    <property type="match status" value="1"/>
</dbReference>